<accession>A0A0F9F976</accession>
<gene>
    <name evidence="1" type="ORF">LCGC14_2272200</name>
</gene>
<evidence type="ECO:0000313" key="1">
    <source>
        <dbReference type="EMBL" id="KKL53760.1"/>
    </source>
</evidence>
<dbReference type="EMBL" id="LAZR01031437">
    <property type="protein sequence ID" value="KKL53760.1"/>
    <property type="molecule type" value="Genomic_DNA"/>
</dbReference>
<proteinExistence type="predicted"/>
<name>A0A0F9F976_9ZZZZ</name>
<feature type="non-terminal residue" evidence="1">
    <location>
        <position position="77"/>
    </location>
</feature>
<reference evidence="1" key="1">
    <citation type="journal article" date="2015" name="Nature">
        <title>Complex archaea that bridge the gap between prokaryotes and eukaryotes.</title>
        <authorList>
            <person name="Spang A."/>
            <person name="Saw J.H."/>
            <person name="Jorgensen S.L."/>
            <person name="Zaremba-Niedzwiedzka K."/>
            <person name="Martijn J."/>
            <person name="Lind A.E."/>
            <person name="van Eijk R."/>
            <person name="Schleper C."/>
            <person name="Guy L."/>
            <person name="Ettema T.J."/>
        </authorList>
    </citation>
    <scope>NUCLEOTIDE SEQUENCE</scope>
</reference>
<organism evidence="1">
    <name type="scientific">marine sediment metagenome</name>
    <dbReference type="NCBI Taxonomy" id="412755"/>
    <lineage>
        <taxon>unclassified sequences</taxon>
        <taxon>metagenomes</taxon>
        <taxon>ecological metagenomes</taxon>
    </lineage>
</organism>
<dbReference type="AlphaFoldDB" id="A0A0F9F976"/>
<sequence>MKLFLCCLLVTIPVSAQEVDWGAGVVITANVIGPTESEAIIDAANIVQPTVLRTTEIRPAVETHLTYLITADIGLGP</sequence>
<comment type="caution">
    <text evidence="1">The sequence shown here is derived from an EMBL/GenBank/DDBJ whole genome shotgun (WGS) entry which is preliminary data.</text>
</comment>
<protein>
    <submittedName>
        <fullName evidence="1">Uncharacterized protein</fullName>
    </submittedName>
</protein>